<sequence length="205" mass="21853">MSKISQLVIGLTALISASVNAAPVTINYTADNTILDFGVCLNLGCNPLSNPSDFSLLLDKGANVNNWTNADSITFDLDPGTYSIGFVVQNFGAPSRGNPAGLLAEIIWQDNINLTSSTWDVTTNGVDYVAATEWHKNGAGVWGSNLLGEISSDAYWLWTANNFDGTTDTTAAFRTTITVRDVSEPGIFGLFLLGLASLGLRRRLG</sequence>
<evidence type="ECO:0000256" key="1">
    <source>
        <dbReference type="SAM" id="SignalP"/>
    </source>
</evidence>
<accession>A0A368N5D0</accession>
<proteinExistence type="predicted"/>
<keyword evidence="3" id="KW-1185">Reference proteome</keyword>
<dbReference type="AlphaFoldDB" id="A0A368N5D0"/>
<feature type="signal peptide" evidence="1">
    <location>
        <begin position="1"/>
        <end position="21"/>
    </location>
</feature>
<feature type="chain" id="PRO_5016671872" evidence="1">
    <location>
        <begin position="22"/>
        <end position="205"/>
    </location>
</feature>
<comment type="caution">
    <text evidence="2">The sequence shown here is derived from an EMBL/GenBank/DDBJ whole genome shotgun (WGS) entry which is preliminary data.</text>
</comment>
<name>A0A368N5D0_9GAMM</name>
<reference evidence="2 3" key="1">
    <citation type="submission" date="2018-07" db="EMBL/GenBank/DDBJ databases">
        <title>Corallincola holothuriorum sp. nov., a new facultative anaerobe isolated from sea cucumber Apostichopus japonicus.</title>
        <authorList>
            <person name="Xia H."/>
        </authorList>
    </citation>
    <scope>NUCLEOTIDE SEQUENCE [LARGE SCALE GENOMIC DNA]</scope>
    <source>
        <strain evidence="2 3">C4</strain>
    </source>
</reference>
<keyword evidence="1" id="KW-0732">Signal</keyword>
<dbReference type="Proteomes" id="UP000252558">
    <property type="component" value="Unassembled WGS sequence"/>
</dbReference>
<organism evidence="2 3">
    <name type="scientific">Corallincola holothuriorum</name>
    <dbReference type="NCBI Taxonomy" id="2282215"/>
    <lineage>
        <taxon>Bacteria</taxon>
        <taxon>Pseudomonadati</taxon>
        <taxon>Pseudomonadota</taxon>
        <taxon>Gammaproteobacteria</taxon>
        <taxon>Alteromonadales</taxon>
        <taxon>Psychromonadaceae</taxon>
        <taxon>Corallincola</taxon>
    </lineage>
</organism>
<dbReference type="RefSeq" id="WP_114339430.1">
    <property type="nucleotide sequence ID" value="NZ_QPID01000011.1"/>
</dbReference>
<evidence type="ECO:0000313" key="2">
    <source>
        <dbReference type="EMBL" id="RCU45223.1"/>
    </source>
</evidence>
<gene>
    <name evidence="2" type="ORF">DU002_16000</name>
</gene>
<protein>
    <submittedName>
        <fullName evidence="2">PEP-CTERM sorting domain-containing protein</fullName>
    </submittedName>
</protein>
<evidence type="ECO:0000313" key="3">
    <source>
        <dbReference type="Proteomes" id="UP000252558"/>
    </source>
</evidence>
<dbReference type="EMBL" id="QPID01000011">
    <property type="protein sequence ID" value="RCU45223.1"/>
    <property type="molecule type" value="Genomic_DNA"/>
</dbReference>